<evidence type="ECO:0000313" key="3">
    <source>
        <dbReference type="EMBL" id="CAE0466086.1"/>
    </source>
</evidence>
<keyword evidence="1" id="KW-0472">Membrane</keyword>
<dbReference type="InterPro" id="IPR056635">
    <property type="entry name" value="DUF7733"/>
</dbReference>
<feature type="domain" description="DUF7733" evidence="2">
    <location>
        <begin position="36"/>
        <end position="227"/>
    </location>
</feature>
<organism evidence="3">
    <name type="scientific">Chaetoceros debilis</name>
    <dbReference type="NCBI Taxonomy" id="122233"/>
    <lineage>
        <taxon>Eukaryota</taxon>
        <taxon>Sar</taxon>
        <taxon>Stramenopiles</taxon>
        <taxon>Ochrophyta</taxon>
        <taxon>Bacillariophyta</taxon>
        <taxon>Coscinodiscophyceae</taxon>
        <taxon>Chaetocerotophycidae</taxon>
        <taxon>Chaetocerotales</taxon>
        <taxon>Chaetocerotaceae</taxon>
        <taxon>Chaetoceros</taxon>
    </lineage>
</organism>
<gene>
    <name evidence="3" type="ORF">CDEB00056_LOCUS10938</name>
</gene>
<dbReference type="PANTHER" id="PTHR33829">
    <property type="entry name" value="OSJNBA0044M19.10 PROTEIN"/>
    <property type="match status" value="1"/>
</dbReference>
<dbReference type="EMBL" id="HBIO01014122">
    <property type="protein sequence ID" value="CAE0466086.1"/>
    <property type="molecule type" value="Transcribed_RNA"/>
</dbReference>
<reference evidence="3" key="1">
    <citation type="submission" date="2021-01" db="EMBL/GenBank/DDBJ databases">
        <authorList>
            <person name="Corre E."/>
            <person name="Pelletier E."/>
            <person name="Niang G."/>
            <person name="Scheremetjew M."/>
            <person name="Finn R."/>
            <person name="Kale V."/>
            <person name="Holt S."/>
            <person name="Cochrane G."/>
            <person name="Meng A."/>
            <person name="Brown T."/>
            <person name="Cohen L."/>
        </authorList>
    </citation>
    <scope>NUCLEOTIDE SEQUENCE</scope>
    <source>
        <strain evidence="3">MM31A-1</strain>
    </source>
</reference>
<sequence>MTTTATSDSPKITEYSFASEGLAPCAIFALLGYYVHSHSGDAVSNSDLLFSIGFLAYVVVANTIAFENNQLQFNHLKENMIQFEPMGKHSLGRGQFITEKSFLIYFVLSKVLGFLIPLVMIFAAPTEIATMVTPSLVVVIAQAVAEPSTAGCHDVLRMTIPIGYNAYRLYGPLQTWAIDSYGLYLEHATGGSWVYAFNVGLAWVNLVFAAYNLFGFLILRALPLYFDKDETPRVEMAYTLLPIAKKNKSKKV</sequence>
<evidence type="ECO:0000259" key="2">
    <source>
        <dbReference type="Pfam" id="PF24867"/>
    </source>
</evidence>
<name>A0A7S3Q4Y8_9STRA</name>
<keyword evidence="1" id="KW-1133">Transmembrane helix</keyword>
<feature type="transmembrane region" description="Helical" evidence="1">
    <location>
        <begin position="193"/>
        <end position="219"/>
    </location>
</feature>
<feature type="transmembrane region" description="Helical" evidence="1">
    <location>
        <begin position="12"/>
        <end position="36"/>
    </location>
</feature>
<evidence type="ECO:0000256" key="1">
    <source>
        <dbReference type="SAM" id="Phobius"/>
    </source>
</evidence>
<feature type="transmembrane region" description="Helical" evidence="1">
    <location>
        <begin position="48"/>
        <end position="66"/>
    </location>
</feature>
<proteinExistence type="predicted"/>
<keyword evidence="1" id="KW-0812">Transmembrane</keyword>
<dbReference type="Pfam" id="PF24867">
    <property type="entry name" value="DUF7733"/>
    <property type="match status" value="1"/>
</dbReference>
<accession>A0A7S3Q4Y8</accession>
<dbReference type="PANTHER" id="PTHR33829:SF2">
    <property type="entry name" value="OS04G0386700 PROTEIN"/>
    <property type="match status" value="1"/>
</dbReference>
<dbReference type="AlphaFoldDB" id="A0A7S3Q4Y8"/>
<feature type="transmembrane region" description="Helical" evidence="1">
    <location>
        <begin position="102"/>
        <end position="124"/>
    </location>
</feature>
<protein>
    <recommendedName>
        <fullName evidence="2">DUF7733 domain-containing protein</fullName>
    </recommendedName>
</protein>